<sequence length="355" mass="39491">MSEKRPHSPDGDEEPVGNVDDGAIVLKKQKLGTEIIVGTVTKEGIKRTSNLQAPIMQLTGHGAEIYSLKFSPDGHTIASGSFDRHIFLWKTYGDCPNYMMLKGHRNAVLEVQWTSDGDRILSCSADKTVRAWDAHTGDQVKKSTEHDSFVNSVCPIRRGPPLFVSGSDDATIKVWDHRSRRSVVTFREKFQVTAVAFADAGDQVYSGGLDNSIKVWDLRKDDEPAMVLKGHGDTLTGIRVSPDGSHLLSNAMDGTLRMWDMRPYAPQNRCMKTFMGHQHTFERLQLRCDWSPDGQQVTAGSSDRSVYIWDVSTRKLLYKLPGHNGSVNEAVFHPKEPIIGSCSSDKTIFLGELMV</sequence>
<evidence type="ECO:0000256" key="5">
    <source>
        <dbReference type="ARBA" id="ARBA00023187"/>
    </source>
</evidence>
<evidence type="ECO:0000256" key="4">
    <source>
        <dbReference type="ARBA" id="ARBA00022737"/>
    </source>
</evidence>
<keyword evidence="3" id="KW-0507">mRNA processing</keyword>
<dbReference type="PROSITE" id="PS00678">
    <property type="entry name" value="WD_REPEATS_1"/>
    <property type="match status" value="3"/>
</dbReference>
<keyword evidence="9" id="KW-1185">Reference proteome</keyword>
<organism evidence="8 9">
    <name type="scientific">Chlamydomonas eustigma</name>
    <dbReference type="NCBI Taxonomy" id="1157962"/>
    <lineage>
        <taxon>Eukaryota</taxon>
        <taxon>Viridiplantae</taxon>
        <taxon>Chlorophyta</taxon>
        <taxon>core chlorophytes</taxon>
        <taxon>Chlorophyceae</taxon>
        <taxon>CS clade</taxon>
        <taxon>Chlamydomonadales</taxon>
        <taxon>Chlamydomonadaceae</taxon>
        <taxon>Chlamydomonas</taxon>
    </lineage>
</organism>
<reference evidence="8 9" key="1">
    <citation type="submission" date="2017-08" db="EMBL/GenBank/DDBJ databases">
        <title>Acidophilic green algal genome provides insights into adaptation to an acidic environment.</title>
        <authorList>
            <person name="Hirooka S."/>
            <person name="Hirose Y."/>
            <person name="Kanesaki Y."/>
            <person name="Higuchi S."/>
            <person name="Fujiwara T."/>
            <person name="Onuma R."/>
            <person name="Era A."/>
            <person name="Ohbayashi R."/>
            <person name="Uzuka A."/>
            <person name="Nozaki H."/>
            <person name="Yoshikawa H."/>
            <person name="Miyagishima S.Y."/>
        </authorList>
    </citation>
    <scope>NUCLEOTIDE SEQUENCE [LARGE SCALE GENOMIC DNA]</scope>
    <source>
        <strain evidence="8 9">NIES-2499</strain>
    </source>
</reference>
<keyword evidence="2 7" id="KW-0853">WD repeat</keyword>
<feature type="repeat" description="WD" evidence="7">
    <location>
        <begin position="143"/>
        <end position="185"/>
    </location>
</feature>
<evidence type="ECO:0000256" key="6">
    <source>
        <dbReference type="ARBA" id="ARBA00023242"/>
    </source>
</evidence>
<dbReference type="InterPro" id="IPR052234">
    <property type="entry name" value="U5_snRNP_Component"/>
</dbReference>
<dbReference type="InterPro" id="IPR015943">
    <property type="entry name" value="WD40/YVTN_repeat-like_dom_sf"/>
</dbReference>
<feature type="repeat" description="WD" evidence="7">
    <location>
        <begin position="101"/>
        <end position="142"/>
    </location>
</feature>
<dbReference type="GO" id="GO:0071013">
    <property type="term" value="C:catalytic step 2 spliceosome"/>
    <property type="evidence" value="ECO:0007669"/>
    <property type="project" value="TreeGrafter"/>
</dbReference>
<dbReference type="OrthoDB" id="1068471at2759"/>
<comment type="caution">
    <text evidence="8">The sequence shown here is derived from an EMBL/GenBank/DDBJ whole genome shotgun (WGS) entry which is preliminary data.</text>
</comment>
<evidence type="ECO:0000256" key="7">
    <source>
        <dbReference type="PROSITE-ProRule" id="PRU00221"/>
    </source>
</evidence>
<dbReference type="EMBL" id="BEGY01000092">
    <property type="protein sequence ID" value="GAX83151.1"/>
    <property type="molecule type" value="Genomic_DNA"/>
</dbReference>
<dbReference type="InterPro" id="IPR001680">
    <property type="entry name" value="WD40_rpt"/>
</dbReference>
<dbReference type="GO" id="GO:0005682">
    <property type="term" value="C:U5 snRNP"/>
    <property type="evidence" value="ECO:0007669"/>
    <property type="project" value="UniProtKB-ARBA"/>
</dbReference>
<dbReference type="FunFam" id="2.130.10.10:FF:000229">
    <property type="entry name" value="Small nuclear ribonucleoprotein U5 subunit 40"/>
    <property type="match status" value="1"/>
</dbReference>
<dbReference type="PROSITE" id="PS50294">
    <property type="entry name" value="WD_REPEATS_REGION"/>
    <property type="match status" value="4"/>
</dbReference>
<proteinExistence type="predicted"/>
<dbReference type="PRINTS" id="PR00320">
    <property type="entry name" value="GPROTEINBRPT"/>
</dbReference>
<evidence type="ECO:0000256" key="2">
    <source>
        <dbReference type="ARBA" id="ARBA00022574"/>
    </source>
</evidence>
<gene>
    <name evidence="8" type="ORF">CEUSTIGMA_g10577.t1</name>
</gene>
<evidence type="ECO:0000256" key="3">
    <source>
        <dbReference type="ARBA" id="ARBA00022664"/>
    </source>
</evidence>
<dbReference type="PANTHER" id="PTHR44006:SF1">
    <property type="entry name" value="U5 SMALL NUCLEAR RIBONUCLEOPROTEIN 40 KDA PROTEIN"/>
    <property type="match status" value="1"/>
</dbReference>
<evidence type="ECO:0000313" key="9">
    <source>
        <dbReference type="Proteomes" id="UP000232323"/>
    </source>
</evidence>
<dbReference type="SUPFAM" id="SSF50978">
    <property type="entry name" value="WD40 repeat-like"/>
    <property type="match status" value="1"/>
</dbReference>
<evidence type="ECO:0000313" key="8">
    <source>
        <dbReference type="EMBL" id="GAX83151.1"/>
    </source>
</evidence>
<dbReference type="InterPro" id="IPR036322">
    <property type="entry name" value="WD40_repeat_dom_sf"/>
</dbReference>
<keyword evidence="4" id="KW-0677">Repeat</keyword>
<feature type="repeat" description="WD" evidence="7">
    <location>
        <begin position="290"/>
        <end position="319"/>
    </location>
</feature>
<dbReference type="STRING" id="1157962.A0A250XJ86"/>
<feature type="repeat" description="WD" evidence="7">
    <location>
        <begin position="192"/>
        <end position="226"/>
    </location>
</feature>
<dbReference type="CDD" id="cd00200">
    <property type="entry name" value="WD40"/>
    <property type="match status" value="1"/>
</dbReference>
<accession>A0A250XJ86</accession>
<keyword evidence="6" id="KW-0539">Nucleus</keyword>
<feature type="repeat" description="WD" evidence="7">
    <location>
        <begin position="228"/>
        <end position="262"/>
    </location>
</feature>
<dbReference type="PROSITE" id="PS50082">
    <property type="entry name" value="WD_REPEATS_2"/>
    <property type="match status" value="6"/>
</dbReference>
<name>A0A250XJ86_9CHLO</name>
<dbReference type="AlphaFoldDB" id="A0A250XJ86"/>
<dbReference type="InterPro" id="IPR020472">
    <property type="entry name" value="WD40_PAC1"/>
</dbReference>
<evidence type="ECO:0000256" key="1">
    <source>
        <dbReference type="ARBA" id="ARBA00004123"/>
    </source>
</evidence>
<keyword evidence="5" id="KW-0508">mRNA splicing</keyword>
<dbReference type="InterPro" id="IPR019775">
    <property type="entry name" value="WD40_repeat_CS"/>
</dbReference>
<dbReference type="Gene3D" id="2.130.10.10">
    <property type="entry name" value="YVTN repeat-like/Quinoprotein amine dehydrogenase"/>
    <property type="match status" value="1"/>
</dbReference>
<dbReference type="GO" id="GO:0000375">
    <property type="term" value="P:RNA splicing, via transesterification reactions"/>
    <property type="evidence" value="ECO:0007669"/>
    <property type="project" value="UniProtKB-ARBA"/>
</dbReference>
<dbReference type="GO" id="GO:0003723">
    <property type="term" value="F:RNA binding"/>
    <property type="evidence" value="ECO:0007669"/>
    <property type="project" value="TreeGrafter"/>
</dbReference>
<dbReference type="PANTHER" id="PTHR44006">
    <property type="entry name" value="U5 SMALL NUCLEAR RIBONUCLEOPROTEIN 40 KDA PROTEIN"/>
    <property type="match status" value="1"/>
</dbReference>
<dbReference type="Pfam" id="PF00400">
    <property type="entry name" value="WD40"/>
    <property type="match status" value="7"/>
</dbReference>
<dbReference type="Proteomes" id="UP000232323">
    <property type="component" value="Unassembled WGS sequence"/>
</dbReference>
<comment type="subcellular location">
    <subcellularLocation>
        <location evidence="1">Nucleus</location>
    </subcellularLocation>
</comment>
<feature type="repeat" description="WD" evidence="7">
    <location>
        <begin position="58"/>
        <end position="90"/>
    </location>
</feature>
<dbReference type="SMART" id="SM00320">
    <property type="entry name" value="WD40"/>
    <property type="match status" value="7"/>
</dbReference>
<dbReference type="GO" id="GO:0006397">
    <property type="term" value="P:mRNA processing"/>
    <property type="evidence" value="ECO:0007669"/>
    <property type="project" value="UniProtKB-KW"/>
</dbReference>
<protein>
    <submittedName>
        <fullName evidence="8">Uncharacterized protein</fullName>
    </submittedName>
</protein>